<dbReference type="InterPro" id="IPR025312">
    <property type="entry name" value="DUF4216"/>
</dbReference>
<keyword evidence="4" id="KW-1185">Reference proteome</keyword>
<dbReference type="AlphaFoldDB" id="A0AAV5I6F4"/>
<sequence>MHKLDAMQEMLHDLGCGYKINEGPEECVGSSASNPNKEAADFYRLLGEAEQELYPNCPNFSRLSFIAELMNVKCLYGLSCKAMDAILDLIAKVLPKGNKVPPSYYEAKKIFEKLGLKYEKIDACLNDCILYRGIYKDLDSCLVCGACRWKNSEKQVTGKQIACKILRYFPLKDRVKRLYMSPKIASEMKWHKEKCPSDEYMRHPADSHAWKNFDSQHPSFATDPRNIRLGLASDGFNPFGNMSTSYSVWPIVLVNYNLPPWMCMKDPYFMLSMLIPGPKAPGNDIDVYLQPLIDELKDLWENGVETYDAASKSNFKLRVALIWTIGDYPGLAVLSGQSTKGKYACLICNDDTCSLWLPNGHKHCYMGHRRFLSSNHPWRNDAKAFDGKQEHHAAPKELTGEDIVEKYKLFDQVTFGKSKKRKRGDGELPGCWRKKSIFFKLSYWKTLMIRHNLDVMHIARNVFVSVFGTLMDVKGKTKDTIDTRFDLELMGIRSELHAEWVNGNTFRYKTACHTLSTKEKKVLCSFISAIKVPDGYSSNISRYVNENGCNLAAMKCHDCHIFLQRFLPLAIRGVLKTEVCEPLIELSAFFRKLCAKKLRAEDMEVLNESIVLTLCKLEKVFPPSFFDVMVHLTIHLARQAIVAGPVTFRWMYFVERFLRRLKSYVKNKANPEGSIAELYIAQEAVTFCSLYLQDVETKLNRVGRNYEGNDESVTYKFNIFKRVGRSLRGNKYERLSLIEWQQARSYVLRNCEDISHLMELHKQEFEVQRKNNVGYQHDAEFEQWFKRYVFHLKYERSEIYNEELEILACGPDQRVTKHASYLVNGWKFCTKDHDMKLKTQNSGVFVKGDEGTGNIDYFGVLTDIIELDYQGHTVVLFKCDWWDVSSRGCKEDKYGFTLVNVTRKLKSSANEPFVLATQAEQVYYVPDTKDPNWQVVIKTKPRDLYDFPPDEDAFGPCQEDEDIGVIQEENLFESEDGILSREELVEVTVEQGPINSEMVIADEDEEDEIDYDDDLLSSDDEMLVLDEDTDDDL</sequence>
<feature type="domain" description="DUF4216" evidence="1">
    <location>
        <begin position="865"/>
        <end position="936"/>
    </location>
</feature>
<dbReference type="PANTHER" id="PTHR48258:SF13">
    <property type="match status" value="1"/>
</dbReference>
<evidence type="ECO:0000313" key="4">
    <source>
        <dbReference type="Proteomes" id="UP001054252"/>
    </source>
</evidence>
<name>A0AAV5I6F4_9ROSI</name>
<dbReference type="PANTHER" id="PTHR48258">
    <property type="entry name" value="DUF4218 DOMAIN-CONTAINING PROTEIN-RELATED"/>
    <property type="match status" value="1"/>
</dbReference>
<evidence type="ECO:0000259" key="2">
    <source>
        <dbReference type="Pfam" id="PF13960"/>
    </source>
</evidence>
<dbReference type="Proteomes" id="UP001054252">
    <property type="component" value="Unassembled WGS sequence"/>
</dbReference>
<dbReference type="Pfam" id="PF13952">
    <property type="entry name" value="DUF4216"/>
    <property type="match status" value="1"/>
</dbReference>
<evidence type="ECO:0000259" key="1">
    <source>
        <dbReference type="Pfam" id="PF13952"/>
    </source>
</evidence>
<organism evidence="3 4">
    <name type="scientific">Rubroshorea leprosula</name>
    <dbReference type="NCBI Taxonomy" id="152421"/>
    <lineage>
        <taxon>Eukaryota</taxon>
        <taxon>Viridiplantae</taxon>
        <taxon>Streptophyta</taxon>
        <taxon>Embryophyta</taxon>
        <taxon>Tracheophyta</taxon>
        <taxon>Spermatophyta</taxon>
        <taxon>Magnoliopsida</taxon>
        <taxon>eudicotyledons</taxon>
        <taxon>Gunneridae</taxon>
        <taxon>Pentapetalae</taxon>
        <taxon>rosids</taxon>
        <taxon>malvids</taxon>
        <taxon>Malvales</taxon>
        <taxon>Dipterocarpaceae</taxon>
        <taxon>Rubroshorea</taxon>
    </lineage>
</organism>
<dbReference type="Pfam" id="PF13960">
    <property type="entry name" value="DUF4218"/>
    <property type="match status" value="1"/>
</dbReference>
<comment type="caution">
    <text evidence="3">The sequence shown here is derived from an EMBL/GenBank/DDBJ whole genome shotgun (WGS) entry which is preliminary data.</text>
</comment>
<dbReference type="Pfam" id="PF02992">
    <property type="entry name" value="Transposase_21"/>
    <property type="match status" value="1"/>
</dbReference>
<reference evidence="3 4" key="1">
    <citation type="journal article" date="2021" name="Commun. Biol.">
        <title>The genome of Shorea leprosula (Dipterocarpaceae) highlights the ecological relevance of drought in aseasonal tropical rainforests.</title>
        <authorList>
            <person name="Ng K.K.S."/>
            <person name="Kobayashi M.J."/>
            <person name="Fawcett J.A."/>
            <person name="Hatakeyama M."/>
            <person name="Paape T."/>
            <person name="Ng C.H."/>
            <person name="Ang C.C."/>
            <person name="Tnah L.H."/>
            <person name="Lee C.T."/>
            <person name="Nishiyama T."/>
            <person name="Sese J."/>
            <person name="O'Brien M.J."/>
            <person name="Copetti D."/>
            <person name="Mohd Noor M.I."/>
            <person name="Ong R.C."/>
            <person name="Putra M."/>
            <person name="Sireger I.Z."/>
            <person name="Indrioko S."/>
            <person name="Kosugi Y."/>
            <person name="Izuno A."/>
            <person name="Isagi Y."/>
            <person name="Lee S.L."/>
            <person name="Shimizu K.K."/>
        </authorList>
    </citation>
    <scope>NUCLEOTIDE SEQUENCE [LARGE SCALE GENOMIC DNA]</scope>
    <source>
        <strain evidence="3">214</strain>
    </source>
</reference>
<protein>
    <recommendedName>
        <fullName evidence="5">Transposase</fullName>
    </recommendedName>
</protein>
<gene>
    <name evidence="3" type="ORF">SLEP1_g8061</name>
</gene>
<dbReference type="InterPro" id="IPR025452">
    <property type="entry name" value="DUF4218"/>
</dbReference>
<proteinExistence type="predicted"/>
<evidence type="ECO:0000313" key="3">
    <source>
        <dbReference type="EMBL" id="GKU94595.1"/>
    </source>
</evidence>
<feature type="domain" description="DUF4218" evidence="2">
    <location>
        <begin position="593"/>
        <end position="705"/>
    </location>
</feature>
<accession>A0AAV5I6F4</accession>
<dbReference type="EMBL" id="BPVZ01000008">
    <property type="protein sequence ID" value="GKU94595.1"/>
    <property type="molecule type" value="Genomic_DNA"/>
</dbReference>
<dbReference type="InterPro" id="IPR004242">
    <property type="entry name" value="Transposase_21"/>
</dbReference>
<evidence type="ECO:0008006" key="5">
    <source>
        <dbReference type="Google" id="ProtNLM"/>
    </source>
</evidence>